<proteinExistence type="predicted"/>
<organism evidence="1 2">
    <name type="scientific">Fusarium circinatum</name>
    <name type="common">Pitch canker fungus</name>
    <name type="synonym">Gibberella circinata</name>
    <dbReference type="NCBI Taxonomy" id="48490"/>
    <lineage>
        <taxon>Eukaryota</taxon>
        <taxon>Fungi</taxon>
        <taxon>Dikarya</taxon>
        <taxon>Ascomycota</taxon>
        <taxon>Pezizomycotina</taxon>
        <taxon>Sordariomycetes</taxon>
        <taxon>Hypocreomycetidae</taxon>
        <taxon>Hypocreales</taxon>
        <taxon>Nectriaceae</taxon>
        <taxon>Fusarium</taxon>
        <taxon>Fusarium fujikuroi species complex</taxon>
    </lineage>
</organism>
<accession>A0A8H5SPG3</accession>
<evidence type="ECO:0000313" key="1">
    <source>
        <dbReference type="EMBL" id="KAF5654690.1"/>
    </source>
</evidence>
<dbReference type="Proteomes" id="UP000572754">
    <property type="component" value="Unassembled WGS sequence"/>
</dbReference>
<sequence length="70" mass="7251">STTCPGGNSSVKYFQEPNGTDAGQDALYWALVVPVHAAGFTVDVMSNGNSIGSKVLQTGLNYGTVEEGIE</sequence>
<reference evidence="1 2" key="2">
    <citation type="submission" date="2020-05" db="EMBL/GenBank/DDBJ databases">
        <title>Identification and distribution of gene clusters putatively required for synthesis of sphingolipid metabolism inhibitors in phylogenetically diverse species of the filamentous fungus Fusarium.</title>
        <authorList>
            <person name="Kim H.-S."/>
            <person name="Busman M."/>
            <person name="Brown D.W."/>
            <person name="Divon H."/>
            <person name="Uhlig S."/>
            <person name="Proctor R.H."/>
        </authorList>
    </citation>
    <scope>NUCLEOTIDE SEQUENCE [LARGE SCALE GENOMIC DNA]</scope>
    <source>
        <strain evidence="1 2">NRRL 25331</strain>
    </source>
</reference>
<gene>
    <name evidence="1" type="ORF">FCIRC_13954</name>
</gene>
<reference evidence="2" key="1">
    <citation type="journal article" date="2020" name="BMC Genomics">
        <title>Correction to: Identification and distribution of gene clusters required for synthesis of sphingolipid metabolism inhibitors in diverse species of the filamentous fungus Fusarium.</title>
        <authorList>
            <person name="Kim H.S."/>
            <person name="Lohmar J.M."/>
            <person name="Busman M."/>
            <person name="Brown D.W."/>
            <person name="Naumann T.A."/>
            <person name="Divon H.H."/>
            <person name="Lysoe E."/>
            <person name="Uhlig S."/>
            <person name="Proctor R.H."/>
        </authorList>
    </citation>
    <scope>NUCLEOTIDE SEQUENCE [LARGE SCALE GENOMIC DNA]</scope>
    <source>
        <strain evidence="2">NRRL 25331</strain>
    </source>
</reference>
<feature type="non-terminal residue" evidence="1">
    <location>
        <position position="1"/>
    </location>
</feature>
<keyword evidence="2" id="KW-1185">Reference proteome</keyword>
<dbReference type="EMBL" id="JAAQPE010000898">
    <property type="protein sequence ID" value="KAF5654690.1"/>
    <property type="molecule type" value="Genomic_DNA"/>
</dbReference>
<comment type="caution">
    <text evidence="1">The sequence shown here is derived from an EMBL/GenBank/DDBJ whole genome shotgun (WGS) entry which is preliminary data.</text>
</comment>
<evidence type="ECO:0000313" key="2">
    <source>
        <dbReference type="Proteomes" id="UP000572754"/>
    </source>
</evidence>
<name>A0A8H5SPG3_FUSCI</name>
<protein>
    <submittedName>
        <fullName evidence="1">Glucan endo alpha-glucosidase agn1</fullName>
    </submittedName>
</protein>
<dbReference type="AlphaFoldDB" id="A0A8H5SPG3"/>